<name>A0A497XVV8_9AQUI</name>
<accession>A0A497XVV8</accession>
<gene>
    <name evidence="4" type="ORF">BCF55_1201</name>
</gene>
<dbReference type="Gene3D" id="1.25.40.10">
    <property type="entry name" value="Tetratricopeptide repeat domain"/>
    <property type="match status" value="3"/>
</dbReference>
<dbReference type="AlphaFoldDB" id="A0A497XVV8"/>
<dbReference type="PANTHER" id="PTHR45586:SF1">
    <property type="entry name" value="LIPOPOLYSACCHARIDE ASSEMBLY PROTEIN B"/>
    <property type="match status" value="1"/>
</dbReference>
<dbReference type="InterPro" id="IPR011990">
    <property type="entry name" value="TPR-like_helical_dom_sf"/>
</dbReference>
<evidence type="ECO:0000313" key="5">
    <source>
        <dbReference type="Proteomes" id="UP000267841"/>
    </source>
</evidence>
<protein>
    <submittedName>
        <fullName evidence="4">Tetratricopeptide repeat protein</fullName>
    </submittedName>
</protein>
<dbReference type="Proteomes" id="UP000267841">
    <property type="component" value="Unassembled WGS sequence"/>
</dbReference>
<feature type="repeat" description="TPR" evidence="3">
    <location>
        <begin position="528"/>
        <end position="561"/>
    </location>
</feature>
<dbReference type="PANTHER" id="PTHR45586">
    <property type="entry name" value="TPR REPEAT-CONTAINING PROTEIN PA4667"/>
    <property type="match status" value="1"/>
</dbReference>
<keyword evidence="1" id="KW-0677">Repeat</keyword>
<organism evidence="4 5">
    <name type="scientific">Hydrogenivirga caldilitoris</name>
    <dbReference type="NCBI Taxonomy" id="246264"/>
    <lineage>
        <taxon>Bacteria</taxon>
        <taxon>Pseudomonadati</taxon>
        <taxon>Aquificota</taxon>
        <taxon>Aquificia</taxon>
        <taxon>Aquificales</taxon>
        <taxon>Aquificaceae</taxon>
        <taxon>Hydrogenivirga</taxon>
    </lineage>
</organism>
<reference evidence="4 5" key="1">
    <citation type="submission" date="2018-10" db="EMBL/GenBank/DDBJ databases">
        <title>Genomic Encyclopedia of Archaeal and Bacterial Type Strains, Phase II (KMG-II): from individual species to whole genera.</title>
        <authorList>
            <person name="Goeker M."/>
        </authorList>
    </citation>
    <scope>NUCLEOTIDE SEQUENCE [LARGE SCALE GENOMIC DNA]</scope>
    <source>
        <strain evidence="4 5">DSM 16510</strain>
    </source>
</reference>
<evidence type="ECO:0000256" key="2">
    <source>
        <dbReference type="ARBA" id="ARBA00022803"/>
    </source>
</evidence>
<dbReference type="InterPro" id="IPR051012">
    <property type="entry name" value="CellSynth/LPSAsmb/PSIAsmb"/>
</dbReference>
<dbReference type="SMART" id="SM00028">
    <property type="entry name" value="TPR"/>
    <property type="match status" value="9"/>
</dbReference>
<dbReference type="Pfam" id="PF13181">
    <property type="entry name" value="TPR_8"/>
    <property type="match status" value="1"/>
</dbReference>
<evidence type="ECO:0000256" key="3">
    <source>
        <dbReference type="PROSITE-ProRule" id="PRU00339"/>
    </source>
</evidence>
<comment type="caution">
    <text evidence="4">The sequence shown here is derived from an EMBL/GenBank/DDBJ whole genome shotgun (WGS) entry which is preliminary data.</text>
</comment>
<evidence type="ECO:0000256" key="1">
    <source>
        <dbReference type="ARBA" id="ARBA00022737"/>
    </source>
</evidence>
<keyword evidence="2 3" id="KW-0802">TPR repeat</keyword>
<sequence>MYKPIKLFSFILLVASLSLGSNLSESISLKVKVIGRVAEEKPRLMPPDTVSLKGDIPPLDLSGELLEPPKTIEEPPIDIPKEGGGCGEPKDKTYYIAGLKHYVEGNLKRAESRFLDVLSLQSSAFVPQSEYMLGLIYSKTNREEEALKFFQSSCSAQHPFKQAACESMYALEFKLKGEPVETEEPELWGRVYEIKTSSGIKAPYCEGVVFVNYCRYVQDFAEGRVNEDYRESTELRKAIVLMNSGDLGGAKSILRRYSKPLSPYREEALYYLGVIALKEGRKEEAYKLASLLEVSNSNYAQHLFLMLSQEDVLFSKVAYEVTGSKEALRSAGVHSYNRGDYRLAYAELTKAGEYLIAAYAAIKEGDYQRAYESLQKVEKRDQGYYTWLLETLYWLGKDGEMEKVLSEIKDKYPKLYKEYKGWLAFRKENWMEAYRLFDDPYHRALALFNAGKYPEVLKVISEAKDLKSRLLKAKAAISLGNGSLAREFLTDQSGEEIYLTGMSFFIEGKYQEAINYFNKLLENKEYKSRALLRIADSYYNLGEYERAKELYKEILTFYADSPEALDATLALAQIELQKPTKDLERLVRDFESKFPGSPMITDLKYQLAGMYIKENRREEARSILEELLEKENYRAKALIRLAQIEEDPKKKEDLLKEAILKGRGEDKEKATGMLMSLYLEKKEFEKLADFLSTGDFDDRKKALSIYLSENIEKAIKLFDELIKENPSDQELRDKAMELYNKTKGRKYLTIAKDSQNPKVRARALYLLGLIQKKTDKNKALEYFVEVVLSAEGIQPYYNRSILEAVDILLSMNARKDASCLLAKLDSRYLTKKDIKKVNILKNKLPKCEVKK</sequence>
<dbReference type="Pfam" id="PF14559">
    <property type="entry name" value="TPR_19"/>
    <property type="match status" value="1"/>
</dbReference>
<dbReference type="InterPro" id="IPR019734">
    <property type="entry name" value="TPR_rpt"/>
</dbReference>
<keyword evidence="5" id="KW-1185">Reference proteome</keyword>
<dbReference type="PROSITE" id="PS50005">
    <property type="entry name" value="TPR"/>
    <property type="match status" value="2"/>
</dbReference>
<evidence type="ECO:0000313" key="4">
    <source>
        <dbReference type="EMBL" id="RLJ70913.1"/>
    </source>
</evidence>
<dbReference type="EMBL" id="RCCJ01000001">
    <property type="protein sequence ID" value="RLJ70913.1"/>
    <property type="molecule type" value="Genomic_DNA"/>
</dbReference>
<feature type="repeat" description="TPR" evidence="3">
    <location>
        <begin position="494"/>
        <end position="527"/>
    </location>
</feature>
<dbReference type="OrthoDB" id="8292at2"/>
<dbReference type="RefSeq" id="WP_121011402.1">
    <property type="nucleotide sequence ID" value="NZ_RCCJ01000001.1"/>
</dbReference>
<dbReference type="SUPFAM" id="SSF48452">
    <property type="entry name" value="TPR-like"/>
    <property type="match status" value="4"/>
</dbReference>
<proteinExistence type="predicted"/>